<feature type="compositionally biased region" description="Gly residues" evidence="1">
    <location>
        <begin position="252"/>
        <end position="261"/>
    </location>
</feature>
<keyword evidence="5" id="KW-1185">Reference proteome</keyword>
<evidence type="ECO:0000256" key="1">
    <source>
        <dbReference type="SAM" id="MobiDB-lite"/>
    </source>
</evidence>
<dbReference type="InterPro" id="IPR008965">
    <property type="entry name" value="CBM2/CBM3_carb-bd_dom_sf"/>
</dbReference>
<dbReference type="Proteomes" id="UP000603904">
    <property type="component" value="Unassembled WGS sequence"/>
</dbReference>
<dbReference type="SMART" id="SM00637">
    <property type="entry name" value="CBD_II"/>
    <property type="match status" value="1"/>
</dbReference>
<feature type="transmembrane region" description="Helical" evidence="2">
    <location>
        <begin position="204"/>
        <end position="226"/>
    </location>
</feature>
<reference evidence="4 5" key="1">
    <citation type="submission" date="2021-01" db="EMBL/GenBank/DDBJ databases">
        <title>Whole genome shotgun sequence of Microbispora corallina NBRC 16416.</title>
        <authorList>
            <person name="Komaki H."/>
            <person name="Tamura T."/>
        </authorList>
    </citation>
    <scope>NUCLEOTIDE SEQUENCE [LARGE SCALE GENOMIC DNA]</scope>
    <source>
        <strain evidence="4 5">NBRC 16416</strain>
    </source>
</reference>
<feature type="domain" description="CBM2" evidence="3">
    <location>
        <begin position="393"/>
        <end position="483"/>
    </location>
</feature>
<organism evidence="4 5">
    <name type="scientific">Microbispora corallina</name>
    <dbReference type="NCBI Taxonomy" id="83302"/>
    <lineage>
        <taxon>Bacteria</taxon>
        <taxon>Bacillati</taxon>
        <taxon>Actinomycetota</taxon>
        <taxon>Actinomycetes</taxon>
        <taxon>Streptosporangiales</taxon>
        <taxon>Streptosporangiaceae</taxon>
        <taxon>Microbispora</taxon>
    </lineage>
</organism>
<keyword evidence="2" id="KW-0812">Transmembrane</keyword>
<dbReference type="RefSeq" id="WP_204057711.1">
    <property type="nucleotide sequence ID" value="NZ_BAAAGP010000008.1"/>
</dbReference>
<feature type="compositionally biased region" description="Pro residues" evidence="1">
    <location>
        <begin position="284"/>
        <end position="295"/>
    </location>
</feature>
<keyword evidence="2" id="KW-1133">Transmembrane helix</keyword>
<feature type="compositionally biased region" description="Low complexity" evidence="1">
    <location>
        <begin position="327"/>
        <end position="381"/>
    </location>
</feature>
<accession>A0ABQ4FZN5</accession>
<feature type="region of interest" description="Disordered" evidence="1">
    <location>
        <begin position="89"/>
        <end position="163"/>
    </location>
</feature>
<dbReference type="EMBL" id="BOOC01000013">
    <property type="protein sequence ID" value="GIH40272.1"/>
    <property type="molecule type" value="Genomic_DNA"/>
</dbReference>
<evidence type="ECO:0000313" key="5">
    <source>
        <dbReference type="Proteomes" id="UP000603904"/>
    </source>
</evidence>
<dbReference type="InterPro" id="IPR012291">
    <property type="entry name" value="CBM2_carb-bd_dom_sf"/>
</dbReference>
<sequence length="494" mass="48917">MGRHTAGRQAGEGNDPSDLSDPTDEAGDAHRSGDLTFRWPDPPTGGRGTERPGERDTAWPVHETTSPHGLGFAALSPERLAAEHAATSGFPAVADPPPVDVPPPGVFRLRDDLPASPTPGEGAQGVHSGRAGTAVRDGGPAAQGVYSGGTGTAASASGRDERPTGETMAVYTLGGGAGDGEGRGFLGSGWREEPQPPRRLRRMALVSGLSVLLAVGVTAGGVRLMAGRTALTLEPPHAGCGTTCPTTPGVLALGGGSGGTDASGSPGDASSDDAAGDAGATAPPSAPSTPIPTATPPGVQHTRARAQDDRTTPSHAPAKGDSRPTSDDASSGSDGAPDAGDTSTGTTGDGGDATPSGSAGDSAGGDASPDAADQGAGQDTTLQAGVPAGSVSLRFAVTRRDGNGYAAALSIRNEAAALGSWSVEIPVGGQVVDVQGAEWRQSGDTLVLSSPDPLAQGDDVRISFEADGDPQPLDQCTLAGGECTVDASTRHRFH</sequence>
<evidence type="ECO:0000259" key="3">
    <source>
        <dbReference type="SMART" id="SM00637"/>
    </source>
</evidence>
<evidence type="ECO:0000313" key="4">
    <source>
        <dbReference type="EMBL" id="GIH40272.1"/>
    </source>
</evidence>
<dbReference type="InterPro" id="IPR001919">
    <property type="entry name" value="CBD2"/>
</dbReference>
<feature type="region of interest" description="Disordered" evidence="1">
    <location>
        <begin position="1"/>
        <end position="71"/>
    </location>
</feature>
<name>A0ABQ4FZN5_9ACTN</name>
<gene>
    <name evidence="4" type="ORF">Mco01_32720</name>
</gene>
<evidence type="ECO:0000256" key="2">
    <source>
        <dbReference type="SAM" id="Phobius"/>
    </source>
</evidence>
<protein>
    <recommendedName>
        <fullName evidence="3">CBM2 domain-containing protein</fullName>
    </recommendedName>
</protein>
<feature type="compositionally biased region" description="Basic and acidic residues" evidence="1">
    <location>
        <begin position="48"/>
        <end position="57"/>
    </location>
</feature>
<dbReference type="Gene3D" id="2.60.40.290">
    <property type="match status" value="1"/>
</dbReference>
<comment type="caution">
    <text evidence="4">The sequence shown here is derived from an EMBL/GenBank/DDBJ whole genome shotgun (WGS) entry which is preliminary data.</text>
</comment>
<feature type="compositionally biased region" description="Basic and acidic residues" evidence="1">
    <location>
        <begin position="305"/>
        <end position="326"/>
    </location>
</feature>
<proteinExistence type="predicted"/>
<keyword evidence="2" id="KW-0472">Membrane</keyword>
<feature type="compositionally biased region" description="Pro residues" evidence="1">
    <location>
        <begin position="94"/>
        <end position="105"/>
    </location>
</feature>
<dbReference type="SUPFAM" id="SSF49384">
    <property type="entry name" value="Carbohydrate-binding domain"/>
    <property type="match status" value="1"/>
</dbReference>
<feature type="region of interest" description="Disordered" evidence="1">
    <location>
        <begin position="251"/>
        <end position="385"/>
    </location>
</feature>